<accession>A0A9W9ZET2</accession>
<dbReference type="EMBL" id="MU826354">
    <property type="protein sequence ID" value="KAJ7380120.1"/>
    <property type="molecule type" value="Genomic_DNA"/>
</dbReference>
<name>A0A9W9ZET2_9CNID</name>
<keyword evidence="1" id="KW-0732">Signal</keyword>
<protein>
    <submittedName>
        <fullName evidence="3">Biological adhesion</fullName>
    </submittedName>
</protein>
<feature type="domain" description="VWFA" evidence="2">
    <location>
        <begin position="1572"/>
        <end position="1749"/>
    </location>
</feature>
<feature type="chain" id="PRO_5040845663" evidence="1">
    <location>
        <begin position="28"/>
        <end position="1953"/>
    </location>
</feature>
<evidence type="ECO:0000313" key="3">
    <source>
        <dbReference type="EMBL" id="KAJ7380120.1"/>
    </source>
</evidence>
<dbReference type="SUPFAM" id="SSF53300">
    <property type="entry name" value="vWA-like"/>
    <property type="match status" value="10"/>
</dbReference>
<evidence type="ECO:0000313" key="4">
    <source>
        <dbReference type="Proteomes" id="UP001163046"/>
    </source>
</evidence>
<sequence>MKSDQWIFLPRVAIVAFAAIFLQFAVAQETCNPDVDVAFLIDSSGSISISNYRKVKTFVSDLASKFNISPGGSRAAVVLYSTGASTDIKFTDYTSSESFARAVQSLRHQRGFTRIDLALQRAYYDLFGRRGTSRYEVPKIAFVLTDGEQTAAKNAIPLDRAAGFLKDEGVRLVAIGVGKKVKREELKMIASSDNDVIISDDFDDLKKKVEPLTKSACEGFEAFFFPVVEKSDDKCNPDVDVAFLVDSSGSIRRRDYIKLKTFVSNLASKFNISPGGSRAAVVLYSTLASTDIRFRDHTSSESFARAVQLLRHQRGFTRIDLALQRAYTDLFGRRGTSRFLVPKIAFVLTDGAQTKARDAISLDRASGLLKNAGVRLIAIGIGKRAKTEELKVIASSDKDVLISDNFDELLKEVEPLTKSACEGFEEPPTCDAAVDIAFLVDSSGSISRTNYLREKAFIKAVANSFGISRTQSRAALVLFSNSASVKIRFRDHSSTNSFKAAVDQLPHERGLTRIDRALEVASKDVFPFARKGVHQIAMVITDGEQTQALDTKALKEVSEPLRRAGVQVLALGIGSKVNPAELRLLTEREQDVLLAKTFDDLLERVGSLVKSTCDAAEPAPCDISADLAFIFGSGGIGKDNFLRQKAAVNTVVRSFGISPSRSRASIVTFGDATATVYASLDSFSSTVDFQKAVATLKYGNERGELSEALKLAEEKIFPKARDGVAKIAVVVVDGKENKDGRWRDSVLSLRKAGVRVLLVGVGSEVDRASLRTLVQSDEDVIIMDSFIGLLKNSVGLANSTCDAAIPQCQYSADITFLVDSSGSIGKDYFSHQKAFLKMVAKTFGNNSRSAVVTYGETASIEASFDQFPNMPDFLKAVDNLVKDTDENGKGRLDEAVSLANSDVFPKARPGVANLAVVLTDGSQATGPNALELKRALEASGKAGVRVLTLGIGKGMKAEEWRSMVERKQDLLQVENSQDLTLKIHDIAGSICTAAEPIEKPTCVYAADIAFLLDSSDGISTDDYDKQKSLIISIARSFGISHKTSRAAVVSYSDTASVHFQFGDSSSTREFERAVNKMPHQKGPARLDKAFDVAVRDVFPYGRMGIPKIAFVVTNGKQASGEDVKALDEASRPLRRAGVKVVALGVGAEVDPKELRLMVEDDENDILLADSYDELILDRKKISHKICEEAAPPPCSSPVDLAFIIDSSGSIGNQLQEREELCQGSSEEFCLGPGQSQAAMVLYSNSASVQARFGQYATTDEFAKAVDGLPYERGLTRIDKALELAATEIFPEGREGVPKLALLITDGTQTQVADAKELKEASEPLRKAGVRVLAVGVGSGVDADQLRLITETDDDVVIADDFQDLLLKLQNLTSRACELAAPPPCSSPVDLAFIIDSSGSIGKTNYKKEKNFVKEVAKSFGLGPGQSQAAMVSARFGQYATTDEFAKAVDGLPYERGLTRIDKALELAATEIFPEGREGVPKLALLITDGTQTQVADAKELKEASEPLRKAGVRVLAVGVGSGVDADQLRLITETDDDVVIADDFQDLLLKLQNLTSRACELAAPPPCSSPVDLAFIIDSSGSIGKTNYKKEKNFVKEVAKSFGLGPGQSQAAMVLYSNSASVQARFGQYATTDEFAKAVDGLPYERGLTRIDKALELAATEIFPEGREGVPKLALLITDGTQTQVADAKELKEASEPLRKAGVRVLAVGVGSGVDADQLRLITETDDDVVIADDFQDLLLKLQNLTSRACELAAPPPCSSPVDLAFIIDSSGSIGKTNYKKEKNFVKEVAKSFGLGPGQSQAAMVLYSNSASVQARFGQYATTDEFAKAVDGLPYERGLTRIDKALELAATEIFPEGREGVPKLALLITDGTQTQVADAKELKEASEPLRKAGVRVLAVGVGSGVDADQLRLITETDDDVVIADDFQDLLLKLQNLTSRACELAGEVKGEVKG</sequence>
<dbReference type="CDD" id="cd01450">
    <property type="entry name" value="vWFA_subfamily_ECM"/>
    <property type="match status" value="6"/>
</dbReference>
<keyword evidence="4" id="KW-1185">Reference proteome</keyword>
<dbReference type="Gene3D" id="3.40.50.410">
    <property type="entry name" value="von Willebrand factor, type A domain"/>
    <property type="match status" value="10"/>
</dbReference>
<feature type="domain" description="VWFA" evidence="2">
    <location>
        <begin position="36"/>
        <end position="212"/>
    </location>
</feature>
<evidence type="ECO:0000256" key="1">
    <source>
        <dbReference type="SAM" id="SignalP"/>
    </source>
</evidence>
<feature type="signal peptide" evidence="1">
    <location>
        <begin position="1"/>
        <end position="27"/>
    </location>
</feature>
<comment type="caution">
    <text evidence="3">The sequence shown here is derived from an EMBL/GenBank/DDBJ whole genome shotgun (WGS) entry which is preliminary data.</text>
</comment>
<dbReference type="OrthoDB" id="5986739at2759"/>
<evidence type="ECO:0000259" key="2">
    <source>
        <dbReference type="PROSITE" id="PS50234"/>
    </source>
</evidence>
<feature type="domain" description="VWFA" evidence="2">
    <location>
        <begin position="240"/>
        <end position="420"/>
    </location>
</feature>
<proteinExistence type="predicted"/>
<dbReference type="Pfam" id="PF00092">
    <property type="entry name" value="VWA"/>
    <property type="match status" value="10"/>
</dbReference>
<feature type="domain" description="VWFA" evidence="2">
    <location>
        <begin position="632"/>
        <end position="800"/>
    </location>
</feature>
<dbReference type="PRINTS" id="PR00453">
    <property type="entry name" value="VWFADOMAIN"/>
</dbReference>
<feature type="domain" description="VWFA" evidence="2">
    <location>
        <begin position="435"/>
        <end position="609"/>
    </location>
</feature>
<feature type="domain" description="VWFA" evidence="2">
    <location>
        <begin position="813"/>
        <end position="990"/>
    </location>
</feature>
<feature type="domain" description="VWFA" evidence="2">
    <location>
        <begin position="1199"/>
        <end position="1375"/>
    </location>
</feature>
<dbReference type="Proteomes" id="UP001163046">
    <property type="component" value="Unassembled WGS sequence"/>
</dbReference>
<organism evidence="3 4">
    <name type="scientific">Desmophyllum pertusum</name>
    <dbReference type="NCBI Taxonomy" id="174260"/>
    <lineage>
        <taxon>Eukaryota</taxon>
        <taxon>Metazoa</taxon>
        <taxon>Cnidaria</taxon>
        <taxon>Anthozoa</taxon>
        <taxon>Hexacorallia</taxon>
        <taxon>Scleractinia</taxon>
        <taxon>Caryophylliina</taxon>
        <taxon>Caryophylliidae</taxon>
        <taxon>Desmophyllum</taxon>
    </lineage>
</organism>
<reference evidence="3" key="1">
    <citation type="submission" date="2023-01" db="EMBL/GenBank/DDBJ databases">
        <title>Genome assembly of the deep-sea coral Lophelia pertusa.</title>
        <authorList>
            <person name="Herrera S."/>
            <person name="Cordes E."/>
        </authorList>
    </citation>
    <scope>NUCLEOTIDE SEQUENCE</scope>
    <source>
        <strain evidence="3">USNM1676648</strain>
        <tissue evidence="3">Polyp</tissue>
    </source>
</reference>
<dbReference type="InterPro" id="IPR050525">
    <property type="entry name" value="ECM_Assembly_Org"/>
</dbReference>
<dbReference type="PANTHER" id="PTHR24020">
    <property type="entry name" value="COLLAGEN ALPHA"/>
    <property type="match status" value="1"/>
</dbReference>
<dbReference type="SMART" id="SM00327">
    <property type="entry name" value="VWA"/>
    <property type="match status" value="10"/>
</dbReference>
<feature type="domain" description="VWFA" evidence="2">
    <location>
        <begin position="1389"/>
        <end position="1558"/>
    </location>
</feature>
<feature type="domain" description="VWFA" evidence="2">
    <location>
        <begin position="1007"/>
        <end position="1185"/>
    </location>
</feature>
<dbReference type="PANTHER" id="PTHR24020:SF20">
    <property type="entry name" value="PH DOMAIN-CONTAINING PROTEIN"/>
    <property type="match status" value="1"/>
</dbReference>
<dbReference type="PROSITE" id="PS50234">
    <property type="entry name" value="VWFA"/>
    <property type="match status" value="10"/>
</dbReference>
<dbReference type="InterPro" id="IPR002035">
    <property type="entry name" value="VWF_A"/>
</dbReference>
<gene>
    <name evidence="3" type="primary">COL6A6_2</name>
    <name evidence="3" type="ORF">OS493_010831</name>
</gene>
<feature type="domain" description="VWFA" evidence="2">
    <location>
        <begin position="1763"/>
        <end position="1940"/>
    </location>
</feature>
<dbReference type="InterPro" id="IPR036465">
    <property type="entry name" value="vWFA_dom_sf"/>
</dbReference>